<dbReference type="AlphaFoldDB" id="A0A8E0RIY7"/>
<proteinExistence type="predicted"/>
<comment type="caution">
    <text evidence="2">The sequence shown here is derived from an EMBL/GenBank/DDBJ whole genome shotgun (WGS) entry which is preliminary data.</text>
</comment>
<dbReference type="Gene3D" id="3.40.800.20">
    <property type="entry name" value="Histone deacetylase domain"/>
    <property type="match status" value="2"/>
</dbReference>
<dbReference type="InterPro" id="IPR037138">
    <property type="entry name" value="His_deacetylse_dom_sf"/>
</dbReference>
<name>A0A8E0RIY7_9TREM</name>
<feature type="domain" description="Histone deacetylase" evidence="1">
    <location>
        <begin position="1"/>
        <end position="70"/>
    </location>
</feature>
<dbReference type="GO" id="GO:0000118">
    <property type="term" value="C:histone deacetylase complex"/>
    <property type="evidence" value="ECO:0007669"/>
    <property type="project" value="TreeGrafter"/>
</dbReference>
<dbReference type="SUPFAM" id="SSF52768">
    <property type="entry name" value="Arginase/deacetylase"/>
    <property type="match status" value="1"/>
</dbReference>
<keyword evidence="3" id="KW-1185">Reference proteome</keyword>
<dbReference type="GO" id="GO:0040029">
    <property type="term" value="P:epigenetic regulation of gene expression"/>
    <property type="evidence" value="ECO:0007669"/>
    <property type="project" value="TreeGrafter"/>
</dbReference>
<protein>
    <submittedName>
        <fullName evidence="2">Histone deacetylase 6</fullName>
    </submittedName>
</protein>
<dbReference type="EMBL" id="LUCM01011520">
    <property type="protein sequence ID" value="KAA0183874.1"/>
    <property type="molecule type" value="Genomic_DNA"/>
</dbReference>
<organism evidence="2 3">
    <name type="scientific">Fasciolopsis buskii</name>
    <dbReference type="NCBI Taxonomy" id="27845"/>
    <lineage>
        <taxon>Eukaryota</taxon>
        <taxon>Metazoa</taxon>
        <taxon>Spiralia</taxon>
        <taxon>Lophotrochozoa</taxon>
        <taxon>Platyhelminthes</taxon>
        <taxon>Trematoda</taxon>
        <taxon>Digenea</taxon>
        <taxon>Plagiorchiida</taxon>
        <taxon>Echinostomata</taxon>
        <taxon>Echinostomatoidea</taxon>
        <taxon>Fasciolidae</taxon>
        <taxon>Fasciolopsis</taxon>
    </lineage>
</organism>
<dbReference type="InterPro" id="IPR023801">
    <property type="entry name" value="His_deacetylse_dom"/>
</dbReference>
<sequence length="147" mass="16700">MFYDDPRVLYVSVHRYDDQNFWPKLRESNFDFTGSGRGRGYNVNIPLNTDDVGDAEYLAIFHQLILPIAYEGGYYHDSLAESVAHTVSALLGDPMPSLDPLTEINTSVLKSIADCISVLRYRWRSLHLFQLAELVPAPDLSHIPERS</sequence>
<dbReference type="PANTHER" id="PTHR10625">
    <property type="entry name" value="HISTONE DEACETYLASE HDAC1-RELATED"/>
    <property type="match status" value="1"/>
</dbReference>
<dbReference type="OrthoDB" id="424012at2759"/>
<evidence type="ECO:0000313" key="2">
    <source>
        <dbReference type="EMBL" id="KAA0183874.1"/>
    </source>
</evidence>
<dbReference type="GO" id="GO:0004407">
    <property type="term" value="F:histone deacetylase activity"/>
    <property type="evidence" value="ECO:0007669"/>
    <property type="project" value="TreeGrafter"/>
</dbReference>
<gene>
    <name evidence="2" type="ORF">FBUS_09896</name>
</gene>
<evidence type="ECO:0000259" key="1">
    <source>
        <dbReference type="Pfam" id="PF00850"/>
    </source>
</evidence>
<dbReference type="Proteomes" id="UP000728185">
    <property type="component" value="Unassembled WGS sequence"/>
</dbReference>
<dbReference type="InterPro" id="IPR023696">
    <property type="entry name" value="Ureohydrolase_dom_sf"/>
</dbReference>
<accession>A0A8E0RIY7</accession>
<dbReference type="Pfam" id="PF00850">
    <property type="entry name" value="Hist_deacetyl"/>
    <property type="match status" value="1"/>
</dbReference>
<evidence type="ECO:0000313" key="3">
    <source>
        <dbReference type="Proteomes" id="UP000728185"/>
    </source>
</evidence>
<dbReference type="PANTHER" id="PTHR10625:SF38">
    <property type="entry name" value="HISTONE DEACETYLASE 6, ISOFORM G"/>
    <property type="match status" value="1"/>
</dbReference>
<reference evidence="2" key="1">
    <citation type="submission" date="2019-05" db="EMBL/GenBank/DDBJ databases">
        <title>Annotation for the trematode Fasciolopsis buski.</title>
        <authorList>
            <person name="Choi Y.-J."/>
        </authorList>
    </citation>
    <scope>NUCLEOTIDE SEQUENCE</scope>
    <source>
        <strain evidence="2">HT</strain>
        <tissue evidence="2">Whole worm</tissue>
    </source>
</reference>